<feature type="transmembrane region" description="Helical" evidence="1">
    <location>
        <begin position="21"/>
        <end position="46"/>
    </location>
</feature>
<dbReference type="AlphaFoldDB" id="A0A5J4PRS6"/>
<accession>A0A5J4PRS6</accession>
<organism evidence="2">
    <name type="scientific">termite gut metagenome</name>
    <dbReference type="NCBI Taxonomy" id="433724"/>
    <lineage>
        <taxon>unclassified sequences</taxon>
        <taxon>metagenomes</taxon>
        <taxon>organismal metagenomes</taxon>
    </lineage>
</organism>
<dbReference type="EMBL" id="SNRY01006986">
    <property type="protein sequence ID" value="KAA6311339.1"/>
    <property type="molecule type" value="Genomic_DNA"/>
</dbReference>
<dbReference type="PANTHER" id="PTHR30489">
    <property type="entry name" value="LIPOPROTEIN-RELEASING SYSTEM TRANSMEMBRANE PROTEIN LOLE"/>
    <property type="match status" value="1"/>
</dbReference>
<dbReference type="GO" id="GO:0098797">
    <property type="term" value="C:plasma membrane protein complex"/>
    <property type="evidence" value="ECO:0007669"/>
    <property type="project" value="TreeGrafter"/>
</dbReference>
<keyword evidence="1 2" id="KW-0812">Transmembrane</keyword>
<gene>
    <name evidence="2" type="ORF">EZS27_037513</name>
</gene>
<sequence>MNLSLFIAKRYLFSKKKHNAVNIISAVSLCGVTLATLTLVCTLSVFNGFQDTVTGFFTAFDPELKITTREGKVFDAQADPIRQIRFLPEIAVLTETLEENAMVQYKDRQVMAIIKGVEDNFEQLTVIDDILYGSGNFILHDSIVNYGIPGIEIFSKLGTSIQFTGFFSVYVPKRNVPINLNNPVSSFNKKDLYPSGVAFMVNQQIYDGQYILTSLNFARQLLEYTTEVSAIELKLIPEADISSVKAKIESLIGNNYYVKTRYEQQVDIFRIMEIEKLISYLFLTFILMIAC</sequence>
<dbReference type="InterPro" id="IPR051447">
    <property type="entry name" value="Lipoprotein-release_system"/>
</dbReference>
<name>A0A5J4PRS6_9ZZZZ</name>
<keyword evidence="1" id="KW-1133">Transmembrane helix</keyword>
<dbReference type="PANTHER" id="PTHR30489:SF0">
    <property type="entry name" value="LIPOPROTEIN-RELEASING SYSTEM TRANSMEMBRANE PROTEIN LOLE"/>
    <property type="match status" value="1"/>
</dbReference>
<dbReference type="GO" id="GO:0044874">
    <property type="term" value="P:lipoprotein localization to outer membrane"/>
    <property type="evidence" value="ECO:0007669"/>
    <property type="project" value="TreeGrafter"/>
</dbReference>
<keyword evidence="1" id="KW-0472">Membrane</keyword>
<protein>
    <submittedName>
        <fullName evidence="2">Lipoprotein-releasing system transmembrane protein LolE</fullName>
    </submittedName>
</protein>
<keyword evidence="2" id="KW-0449">Lipoprotein</keyword>
<feature type="non-terminal residue" evidence="2">
    <location>
        <position position="291"/>
    </location>
</feature>
<comment type="caution">
    <text evidence="2">The sequence shown here is derived from an EMBL/GenBank/DDBJ whole genome shotgun (WGS) entry which is preliminary data.</text>
</comment>
<reference evidence="2" key="1">
    <citation type="submission" date="2019-03" db="EMBL/GenBank/DDBJ databases">
        <title>Single cell metagenomics reveals metabolic interactions within the superorganism composed of flagellate Streblomastix strix and complex community of Bacteroidetes bacteria on its surface.</title>
        <authorList>
            <person name="Treitli S.C."/>
            <person name="Kolisko M."/>
            <person name="Husnik F."/>
            <person name="Keeling P."/>
            <person name="Hampl V."/>
        </authorList>
    </citation>
    <scope>NUCLEOTIDE SEQUENCE</scope>
    <source>
        <strain evidence="2">STM</strain>
    </source>
</reference>
<evidence type="ECO:0000256" key="1">
    <source>
        <dbReference type="SAM" id="Phobius"/>
    </source>
</evidence>
<evidence type="ECO:0000313" key="2">
    <source>
        <dbReference type="EMBL" id="KAA6311339.1"/>
    </source>
</evidence>
<proteinExistence type="predicted"/>